<organism evidence="2">
    <name type="scientific">Nothobranchius furzeri</name>
    <name type="common">Turquoise killifish</name>
    <dbReference type="NCBI Taxonomy" id="105023"/>
    <lineage>
        <taxon>Eukaryota</taxon>
        <taxon>Metazoa</taxon>
        <taxon>Chordata</taxon>
        <taxon>Craniata</taxon>
        <taxon>Vertebrata</taxon>
        <taxon>Euteleostomi</taxon>
        <taxon>Actinopterygii</taxon>
        <taxon>Neopterygii</taxon>
        <taxon>Teleostei</taxon>
        <taxon>Neoteleostei</taxon>
        <taxon>Acanthomorphata</taxon>
        <taxon>Ovalentaria</taxon>
        <taxon>Atherinomorphae</taxon>
        <taxon>Cyprinodontiformes</taxon>
        <taxon>Nothobranchiidae</taxon>
        <taxon>Nothobranchius</taxon>
    </lineage>
</organism>
<reference evidence="2" key="1">
    <citation type="submission" date="2016-05" db="EMBL/GenBank/DDBJ databases">
        <authorList>
            <person name="Lavstsen T."/>
            <person name="Jespersen J.S."/>
        </authorList>
    </citation>
    <scope>NUCLEOTIDE SEQUENCE</scope>
    <source>
        <tissue evidence="2">Brain</tissue>
    </source>
</reference>
<name>A0A1A8U622_NOTFU</name>
<feature type="signal peptide" evidence="1">
    <location>
        <begin position="1"/>
        <end position="22"/>
    </location>
</feature>
<gene>
    <name evidence="2" type="primary">INS</name>
</gene>
<evidence type="ECO:0000256" key="1">
    <source>
        <dbReference type="SAM" id="SignalP"/>
    </source>
</evidence>
<reference evidence="2" key="2">
    <citation type="submission" date="2016-06" db="EMBL/GenBank/DDBJ databases">
        <title>The genome of a short-lived fish provides insights into sex chromosome evolution and the genetic control of aging.</title>
        <authorList>
            <person name="Reichwald K."/>
            <person name="Felder M."/>
            <person name="Petzold A."/>
            <person name="Koch P."/>
            <person name="Groth M."/>
            <person name="Platzer M."/>
        </authorList>
    </citation>
    <scope>NUCLEOTIDE SEQUENCE</scope>
    <source>
        <tissue evidence="2">Brain</tissue>
    </source>
</reference>
<feature type="chain" id="PRO_5008379497" evidence="1">
    <location>
        <begin position="23"/>
        <end position="99"/>
    </location>
</feature>
<feature type="non-terminal residue" evidence="2">
    <location>
        <position position="1"/>
    </location>
</feature>
<dbReference type="AlphaFoldDB" id="A0A1A8U622"/>
<keyword evidence="1" id="KW-0732">Signal</keyword>
<proteinExistence type="predicted"/>
<sequence>PRPLLLRSTCVVLTWWMPSIWSVGTEGSSTTQRETWTPCWVSSLLRPDQDQFMAVRMRWRSSPSRTRWRCWLREASLSSAATDPATSSTCRTTATEHCV</sequence>
<dbReference type="EMBL" id="HAEJ01002579">
    <property type="protein sequence ID" value="SBS43036.1"/>
    <property type="molecule type" value="Transcribed_RNA"/>
</dbReference>
<accession>A0A1A8U622</accession>
<protein>
    <submittedName>
        <fullName evidence="2">Preproinsulin</fullName>
    </submittedName>
</protein>
<evidence type="ECO:0000313" key="2">
    <source>
        <dbReference type="EMBL" id="SBS43036.1"/>
    </source>
</evidence>